<sequence length="53" mass="6276">IEKICYLLNELTYDLNRGKKDIGEDTLQEHHPERMKSITSSQVFLFNVYDESN</sequence>
<evidence type="ECO:0000313" key="1">
    <source>
        <dbReference type="EMBL" id="CAG8645739.1"/>
    </source>
</evidence>
<proteinExistence type="predicted"/>
<organism evidence="1 2">
    <name type="scientific">Gigaspora margarita</name>
    <dbReference type="NCBI Taxonomy" id="4874"/>
    <lineage>
        <taxon>Eukaryota</taxon>
        <taxon>Fungi</taxon>
        <taxon>Fungi incertae sedis</taxon>
        <taxon>Mucoromycota</taxon>
        <taxon>Glomeromycotina</taxon>
        <taxon>Glomeromycetes</taxon>
        <taxon>Diversisporales</taxon>
        <taxon>Gigasporaceae</taxon>
        <taxon>Gigaspora</taxon>
    </lineage>
</organism>
<accession>A0ABN7UQS3</accession>
<name>A0ABN7UQS3_GIGMA</name>
<protein>
    <submittedName>
        <fullName evidence="1">35742_t:CDS:1</fullName>
    </submittedName>
</protein>
<dbReference type="EMBL" id="CAJVQB010004791">
    <property type="protein sequence ID" value="CAG8645739.1"/>
    <property type="molecule type" value="Genomic_DNA"/>
</dbReference>
<gene>
    <name evidence="1" type="ORF">GMARGA_LOCUS9087</name>
</gene>
<evidence type="ECO:0000313" key="2">
    <source>
        <dbReference type="Proteomes" id="UP000789901"/>
    </source>
</evidence>
<feature type="non-terminal residue" evidence="1">
    <location>
        <position position="1"/>
    </location>
</feature>
<keyword evidence="2" id="KW-1185">Reference proteome</keyword>
<reference evidence="1 2" key="1">
    <citation type="submission" date="2021-06" db="EMBL/GenBank/DDBJ databases">
        <authorList>
            <person name="Kallberg Y."/>
            <person name="Tangrot J."/>
            <person name="Rosling A."/>
        </authorList>
    </citation>
    <scope>NUCLEOTIDE SEQUENCE [LARGE SCALE GENOMIC DNA]</scope>
    <source>
        <strain evidence="1 2">120-4 pot B 10/14</strain>
    </source>
</reference>
<dbReference type="Proteomes" id="UP000789901">
    <property type="component" value="Unassembled WGS sequence"/>
</dbReference>
<comment type="caution">
    <text evidence="1">The sequence shown here is derived from an EMBL/GenBank/DDBJ whole genome shotgun (WGS) entry which is preliminary data.</text>
</comment>